<evidence type="ECO:0000313" key="4">
    <source>
        <dbReference type="EMBL" id="MEU9576097.1"/>
    </source>
</evidence>
<dbReference type="EMBL" id="JBEZNA010000003">
    <property type="protein sequence ID" value="MEU9576097.1"/>
    <property type="molecule type" value="Genomic_DNA"/>
</dbReference>
<dbReference type="InterPro" id="IPR002645">
    <property type="entry name" value="STAS_dom"/>
</dbReference>
<evidence type="ECO:0000259" key="3">
    <source>
        <dbReference type="PROSITE" id="PS50801"/>
    </source>
</evidence>
<comment type="similarity">
    <text evidence="1 2">Belongs to the anti-sigma-factor antagonist family.</text>
</comment>
<dbReference type="Gene3D" id="3.30.750.24">
    <property type="entry name" value="STAS domain"/>
    <property type="match status" value="1"/>
</dbReference>
<reference evidence="4 5" key="1">
    <citation type="submission" date="2024-06" db="EMBL/GenBank/DDBJ databases">
        <title>The Natural Products Discovery Center: Release of the First 8490 Sequenced Strains for Exploring Actinobacteria Biosynthetic Diversity.</title>
        <authorList>
            <person name="Kalkreuter E."/>
            <person name="Kautsar S.A."/>
            <person name="Yang D."/>
            <person name="Bader C.D."/>
            <person name="Teijaro C.N."/>
            <person name="Fluegel L."/>
            <person name="Davis C.M."/>
            <person name="Simpson J.R."/>
            <person name="Lauterbach L."/>
            <person name="Steele A.D."/>
            <person name="Gui C."/>
            <person name="Meng S."/>
            <person name="Li G."/>
            <person name="Viehrig K."/>
            <person name="Ye F."/>
            <person name="Su P."/>
            <person name="Kiefer A.F."/>
            <person name="Nichols A."/>
            <person name="Cepeda A.J."/>
            <person name="Yan W."/>
            <person name="Fan B."/>
            <person name="Jiang Y."/>
            <person name="Adhikari A."/>
            <person name="Zheng C.-J."/>
            <person name="Schuster L."/>
            <person name="Cowan T.M."/>
            <person name="Smanski M.J."/>
            <person name="Chevrette M.G."/>
            <person name="De Carvalho L.P.S."/>
            <person name="Shen B."/>
        </authorList>
    </citation>
    <scope>NUCLEOTIDE SEQUENCE [LARGE SCALE GENOMIC DNA]</scope>
    <source>
        <strain evidence="4 5">NPDC048117</strain>
    </source>
</reference>
<proteinExistence type="inferred from homology"/>
<dbReference type="InterPro" id="IPR003658">
    <property type="entry name" value="Anti-sigma_ant"/>
</dbReference>
<name>A0ABV3EIS8_9ACTN</name>
<dbReference type="NCBIfam" id="TIGR00377">
    <property type="entry name" value="ant_ant_sig"/>
    <property type="match status" value="1"/>
</dbReference>
<protein>
    <recommendedName>
        <fullName evidence="2">Anti-sigma factor antagonist</fullName>
    </recommendedName>
</protein>
<accession>A0ABV3EIS8</accession>
<feature type="domain" description="STAS" evidence="3">
    <location>
        <begin position="16"/>
        <end position="115"/>
    </location>
</feature>
<dbReference type="PROSITE" id="PS50801">
    <property type="entry name" value="STAS"/>
    <property type="match status" value="1"/>
</dbReference>
<comment type="caution">
    <text evidence="4">The sequence shown here is derived from an EMBL/GenBank/DDBJ whole genome shotgun (WGS) entry which is preliminary data.</text>
</comment>
<dbReference type="Proteomes" id="UP001551584">
    <property type="component" value="Unassembled WGS sequence"/>
</dbReference>
<dbReference type="InterPro" id="IPR036513">
    <property type="entry name" value="STAS_dom_sf"/>
</dbReference>
<dbReference type="SUPFAM" id="SSF52091">
    <property type="entry name" value="SpoIIaa-like"/>
    <property type="match status" value="1"/>
</dbReference>
<gene>
    <name evidence="4" type="ORF">AB0D95_02180</name>
</gene>
<evidence type="ECO:0000256" key="1">
    <source>
        <dbReference type="ARBA" id="ARBA00009013"/>
    </source>
</evidence>
<dbReference type="PANTHER" id="PTHR33495:SF2">
    <property type="entry name" value="ANTI-SIGMA FACTOR ANTAGONIST TM_1081-RELATED"/>
    <property type="match status" value="1"/>
</dbReference>
<sequence>MTDALTLITTHADGRLVALCVGGEIDMHTAPVLREGALDMIAQGHPLLILDLTRVTFCDSSGLNALIGIMRYAIAANGSLTLAAVPDRLSRMLDLTGLNTFMPSYPSIEAAMNACLTIKPEPA</sequence>
<dbReference type="CDD" id="cd07043">
    <property type="entry name" value="STAS_anti-anti-sigma_factors"/>
    <property type="match status" value="1"/>
</dbReference>
<evidence type="ECO:0000256" key="2">
    <source>
        <dbReference type="RuleBase" id="RU003749"/>
    </source>
</evidence>
<dbReference type="Pfam" id="PF01740">
    <property type="entry name" value="STAS"/>
    <property type="match status" value="1"/>
</dbReference>
<dbReference type="RefSeq" id="WP_359268128.1">
    <property type="nucleotide sequence ID" value="NZ_JBEZNA010000003.1"/>
</dbReference>
<organism evidence="4 5">
    <name type="scientific">Streptomyces chilikensis</name>
    <dbReference type="NCBI Taxonomy" id="1194079"/>
    <lineage>
        <taxon>Bacteria</taxon>
        <taxon>Bacillati</taxon>
        <taxon>Actinomycetota</taxon>
        <taxon>Actinomycetes</taxon>
        <taxon>Kitasatosporales</taxon>
        <taxon>Streptomycetaceae</taxon>
        <taxon>Streptomyces</taxon>
    </lineage>
</organism>
<dbReference type="PANTHER" id="PTHR33495">
    <property type="entry name" value="ANTI-SIGMA FACTOR ANTAGONIST TM_1081-RELATED-RELATED"/>
    <property type="match status" value="1"/>
</dbReference>
<keyword evidence="5" id="KW-1185">Reference proteome</keyword>
<evidence type="ECO:0000313" key="5">
    <source>
        <dbReference type="Proteomes" id="UP001551584"/>
    </source>
</evidence>